<reference evidence="1" key="1">
    <citation type="submission" date="2020-03" db="EMBL/GenBank/DDBJ databases">
        <title>The deep terrestrial virosphere.</title>
        <authorList>
            <person name="Holmfeldt K."/>
            <person name="Nilsson E."/>
            <person name="Simone D."/>
            <person name="Lopez-Fernandez M."/>
            <person name="Wu X."/>
            <person name="de Brujin I."/>
            <person name="Lundin D."/>
            <person name="Andersson A."/>
            <person name="Bertilsson S."/>
            <person name="Dopson M."/>
        </authorList>
    </citation>
    <scope>NUCLEOTIDE SEQUENCE</scope>
    <source>
        <strain evidence="1">MM415B00565</strain>
    </source>
</reference>
<name>A0A6M3J2F5_9ZZZZ</name>
<dbReference type="InterPro" id="IPR027417">
    <property type="entry name" value="P-loop_NTPase"/>
</dbReference>
<evidence type="ECO:0000313" key="1">
    <source>
        <dbReference type="EMBL" id="QJA63950.1"/>
    </source>
</evidence>
<gene>
    <name evidence="1" type="ORF">MM415B00565_0034</name>
</gene>
<dbReference type="AlphaFoldDB" id="A0A6M3J2F5"/>
<dbReference type="Gene3D" id="3.40.50.300">
    <property type="entry name" value="P-loop containing nucleotide triphosphate hydrolases"/>
    <property type="match status" value="1"/>
</dbReference>
<sequence>MPEDKSDILRKEVDRYIELHAGETFDLDIICRHLNVVSREGRHTVVKKLSYLVNDAKKLEKSNRIYRVIDNNINTIDLNTPPTPLDIAWPCDDKGNSFGLDKAKIFRKATITLAGEKDNYKTAFCLNFLAMNMDIHHCIYHTIEMSAEELVEKLQKFSWIDWQNPDGTWKFLAVETFDNWQDKIKQYPDSIHIIDFLDPGENAYNIGTIIKHIRERLQNGIALIAIQKKQSTGTRRDGTTYRNEIDYGIGGQFSEHIARVVLHLSNKNEMYVKVVKSFKGNDNPSGKRYKFYTTHNGTKFHNIQELVKPNEFELPPEAFR</sequence>
<organism evidence="1">
    <name type="scientific">viral metagenome</name>
    <dbReference type="NCBI Taxonomy" id="1070528"/>
    <lineage>
        <taxon>unclassified sequences</taxon>
        <taxon>metagenomes</taxon>
        <taxon>organismal metagenomes</taxon>
    </lineage>
</organism>
<dbReference type="EMBL" id="MT141509">
    <property type="protein sequence ID" value="QJA63950.1"/>
    <property type="molecule type" value="Genomic_DNA"/>
</dbReference>
<protein>
    <submittedName>
        <fullName evidence="1">Uncharacterized protein</fullName>
    </submittedName>
</protein>
<accession>A0A6M3J2F5</accession>
<proteinExistence type="predicted"/>